<dbReference type="AlphaFoldDB" id="A0A1Y6E7Y5"/>
<proteinExistence type="predicted"/>
<dbReference type="OrthoDB" id="7407798at2"/>
<dbReference type="Pfam" id="PF07238">
    <property type="entry name" value="PilZ"/>
    <property type="match status" value="2"/>
</dbReference>
<dbReference type="Proteomes" id="UP000194420">
    <property type="component" value="Unassembled WGS sequence"/>
</dbReference>
<dbReference type="InterPro" id="IPR009875">
    <property type="entry name" value="PilZ_domain"/>
</dbReference>
<protein>
    <submittedName>
        <fullName evidence="2">PilZ domain-containing protein</fullName>
    </submittedName>
</protein>
<gene>
    <name evidence="2" type="ORF">SAMN06297468_0176</name>
</gene>
<organism evidence="2 3">
    <name type="scientific">Altererythrobacter xiamenensis</name>
    <dbReference type="NCBI Taxonomy" id="1316679"/>
    <lineage>
        <taxon>Bacteria</taxon>
        <taxon>Pseudomonadati</taxon>
        <taxon>Pseudomonadota</taxon>
        <taxon>Alphaproteobacteria</taxon>
        <taxon>Sphingomonadales</taxon>
        <taxon>Erythrobacteraceae</taxon>
        <taxon>Altererythrobacter</taxon>
    </lineage>
</organism>
<name>A0A1Y6E7Y5_9SPHN</name>
<evidence type="ECO:0000313" key="3">
    <source>
        <dbReference type="Proteomes" id="UP000194420"/>
    </source>
</evidence>
<keyword evidence="3" id="KW-1185">Reference proteome</keyword>
<evidence type="ECO:0000259" key="1">
    <source>
        <dbReference type="Pfam" id="PF07238"/>
    </source>
</evidence>
<dbReference type="GO" id="GO:0035438">
    <property type="term" value="F:cyclic-di-GMP binding"/>
    <property type="evidence" value="ECO:0007669"/>
    <property type="project" value="InterPro"/>
</dbReference>
<feature type="domain" description="PilZ" evidence="1">
    <location>
        <begin position="26"/>
        <end position="106"/>
    </location>
</feature>
<sequence>MSHAVQIYEAFCQNLYSDAEAKSETDRREDYRPYLAYRPCCVSNGGQVYLGLIKNQSANGAMIELVDQTNVSNLFALDQTVAYFWNSETRVSAKVVWREGNRIGLANERSVDPFANTKPFRSLRLPSATAAKFWIGNSCHVAPIENISMGGLCVRGLPDLPIGALLTVVLGKLEICNSAVRWKEGRRTGIRFQTKLNQQDLAQLCREQIVSSECVQFD</sequence>
<evidence type="ECO:0000313" key="2">
    <source>
        <dbReference type="EMBL" id="SMQ58669.1"/>
    </source>
</evidence>
<reference evidence="3" key="1">
    <citation type="submission" date="2017-04" db="EMBL/GenBank/DDBJ databases">
        <authorList>
            <person name="Varghese N."/>
            <person name="Submissions S."/>
        </authorList>
    </citation>
    <scope>NUCLEOTIDE SEQUENCE [LARGE SCALE GENOMIC DNA]</scope>
</reference>
<dbReference type="EMBL" id="FXWG01000001">
    <property type="protein sequence ID" value="SMQ58669.1"/>
    <property type="molecule type" value="Genomic_DNA"/>
</dbReference>
<dbReference type="SUPFAM" id="SSF141371">
    <property type="entry name" value="PilZ domain-like"/>
    <property type="match status" value="2"/>
</dbReference>
<dbReference type="RefSeq" id="WP_086436163.1">
    <property type="nucleotide sequence ID" value="NZ_FXWG01000001.1"/>
</dbReference>
<feature type="domain" description="PilZ" evidence="1">
    <location>
        <begin position="141"/>
        <end position="204"/>
    </location>
</feature>
<accession>A0A1Y6E7Y5</accession>